<evidence type="ECO:0000313" key="3">
    <source>
        <dbReference type="Proteomes" id="UP001240639"/>
    </source>
</evidence>
<dbReference type="RefSeq" id="WP_305932784.1">
    <property type="nucleotide sequence ID" value="NZ_JAVAIM010000001.1"/>
</dbReference>
<dbReference type="Proteomes" id="UP001240639">
    <property type="component" value="Unassembled WGS sequence"/>
</dbReference>
<dbReference type="InterPro" id="IPR026467">
    <property type="entry name" value="Ser/Gly_Cys_C_dom"/>
</dbReference>
<feature type="transmembrane region" description="Helical" evidence="1">
    <location>
        <begin position="138"/>
        <end position="157"/>
    </location>
</feature>
<comment type="caution">
    <text evidence="2">The sequence shown here is derived from an EMBL/GenBank/DDBJ whole genome shotgun (WGS) entry which is preliminary data.</text>
</comment>
<gene>
    <name evidence="2" type="ORF">Q9K02_10110</name>
</gene>
<evidence type="ECO:0000256" key="1">
    <source>
        <dbReference type="SAM" id="Phobius"/>
    </source>
</evidence>
<reference evidence="2 3" key="1">
    <citation type="submission" date="2023-08" db="EMBL/GenBank/DDBJ databases">
        <title>genomic of G39.</title>
        <authorList>
            <person name="Wang Y."/>
        </authorList>
    </citation>
    <scope>NUCLEOTIDE SEQUENCE [LARGE SCALE GENOMIC DNA]</scope>
    <source>
        <strain evidence="2 3">G39</strain>
    </source>
</reference>
<keyword evidence="3" id="KW-1185">Reference proteome</keyword>
<keyword evidence="1" id="KW-0812">Transmembrane</keyword>
<proteinExistence type="predicted"/>
<keyword evidence="1" id="KW-1133">Transmembrane helix</keyword>
<sequence>MITDFSAMSGGTFLLYYGALVIGAVMAGLWLPAFLRPDGRHQQVSDQGQLAWLASGPGRFTEATLARLFGRGLLEADAGNKLRVSRAGAGDSEPERLLTAGGGVFGITEAHRMLKPYAARVEDELIERDLVMDRGARWQLRLAGAAPYLAVLAVGWYRRQAGEALGEPTGFLTALMVVAALLMFWRLVRLDPRTRAGQAALGEAKIKAARLRSAATGPELGIGVALFGTAILAGTPYSQLHAMRTAATGDGAGGYAGDGGDSGGDGGSGCGGGCGGCGG</sequence>
<keyword evidence="1" id="KW-0472">Membrane</keyword>
<name>A0ABT9HQS7_9SPHN</name>
<feature type="transmembrane region" description="Helical" evidence="1">
    <location>
        <begin position="169"/>
        <end position="188"/>
    </location>
</feature>
<dbReference type="EMBL" id="JAVAIM010000001">
    <property type="protein sequence ID" value="MDP4575490.1"/>
    <property type="molecule type" value="Genomic_DNA"/>
</dbReference>
<feature type="transmembrane region" description="Helical" evidence="1">
    <location>
        <begin position="14"/>
        <end position="35"/>
    </location>
</feature>
<organism evidence="2 3">
    <name type="scientific">Qipengyuania profundimaris</name>
    <dbReference type="NCBI Taxonomy" id="3067652"/>
    <lineage>
        <taxon>Bacteria</taxon>
        <taxon>Pseudomonadati</taxon>
        <taxon>Pseudomonadota</taxon>
        <taxon>Alphaproteobacteria</taxon>
        <taxon>Sphingomonadales</taxon>
        <taxon>Erythrobacteraceae</taxon>
        <taxon>Qipengyuania</taxon>
    </lineage>
</organism>
<protein>
    <submittedName>
        <fullName evidence="2">TIGR04222 domain-containing membrane protein</fullName>
    </submittedName>
</protein>
<accession>A0ABT9HQS7</accession>
<evidence type="ECO:0000313" key="2">
    <source>
        <dbReference type="EMBL" id="MDP4575490.1"/>
    </source>
</evidence>
<dbReference type="NCBIfam" id="TIGR04222">
    <property type="entry name" value="near_uncomplex"/>
    <property type="match status" value="1"/>
</dbReference>